<gene>
    <name evidence="1" type="ORF">GN331_05725</name>
</gene>
<dbReference type="AlphaFoldDB" id="A0A7C9M2D6"/>
<proteinExistence type="predicted"/>
<dbReference type="EMBL" id="WOXT01000001">
    <property type="protein sequence ID" value="MUV13706.1"/>
    <property type="molecule type" value="Genomic_DNA"/>
</dbReference>
<accession>A0A7C9M2D6</accession>
<keyword evidence="2" id="KW-1185">Reference proteome</keyword>
<sequence length="183" mass="20379">MAYSIVPVWRNVTPELQAELVDFWIGHKAMADAERAKLRAQQAVCVLRDADGALCGVATAFVQVRPRLRQPMYYFRQFIAPEHRRQQQAIPIFKAACEILEAANRASPECLGVLMEIENPDLARIFSHVVGARTGAVFLGYSPRGHQLRAVYFQGAKLFQPAPLRRRQAAPGLAKTPEQAPTA</sequence>
<evidence type="ECO:0000313" key="1">
    <source>
        <dbReference type="EMBL" id="MUV13706.1"/>
    </source>
</evidence>
<dbReference type="RefSeq" id="WP_156640885.1">
    <property type="nucleotide sequence ID" value="NZ_WOXT01000001.1"/>
</dbReference>
<organism evidence="1 2">
    <name type="scientific">Noviluteimonas gilva</name>
    <dbReference type="NCBI Taxonomy" id="2682097"/>
    <lineage>
        <taxon>Bacteria</taxon>
        <taxon>Pseudomonadati</taxon>
        <taxon>Pseudomonadota</taxon>
        <taxon>Gammaproteobacteria</taxon>
        <taxon>Lysobacterales</taxon>
        <taxon>Lysobacteraceae</taxon>
        <taxon>Noviluteimonas</taxon>
    </lineage>
</organism>
<name>A0A7C9M2D6_9GAMM</name>
<evidence type="ECO:0008006" key="3">
    <source>
        <dbReference type="Google" id="ProtNLM"/>
    </source>
</evidence>
<protein>
    <recommendedName>
        <fullName evidence="3">GNAT family N-acetyltransferase</fullName>
    </recommendedName>
</protein>
<evidence type="ECO:0000313" key="2">
    <source>
        <dbReference type="Proteomes" id="UP000479692"/>
    </source>
</evidence>
<reference evidence="1 2" key="1">
    <citation type="submission" date="2019-12" db="EMBL/GenBank/DDBJ databases">
        <authorList>
            <person name="Xu J."/>
        </authorList>
    </citation>
    <scope>NUCLEOTIDE SEQUENCE [LARGE SCALE GENOMIC DNA]</scope>
    <source>
        <strain evidence="1 2">HX-5-24</strain>
    </source>
</reference>
<dbReference type="Proteomes" id="UP000479692">
    <property type="component" value="Unassembled WGS sequence"/>
</dbReference>
<comment type="caution">
    <text evidence="1">The sequence shown here is derived from an EMBL/GenBank/DDBJ whole genome shotgun (WGS) entry which is preliminary data.</text>
</comment>